<organism evidence="4 5">
    <name type="scientific">Kazachstania africana (strain ATCC 22294 / BCRC 22015 / CBS 2517 / CECT 1963 / NBRC 1671 / NRRL Y-8276)</name>
    <name type="common">Yeast</name>
    <name type="synonym">Kluyveromyces africanus</name>
    <dbReference type="NCBI Taxonomy" id="1071382"/>
    <lineage>
        <taxon>Eukaryota</taxon>
        <taxon>Fungi</taxon>
        <taxon>Dikarya</taxon>
        <taxon>Ascomycota</taxon>
        <taxon>Saccharomycotina</taxon>
        <taxon>Saccharomycetes</taxon>
        <taxon>Saccharomycetales</taxon>
        <taxon>Saccharomycetaceae</taxon>
        <taxon>Kazachstania</taxon>
    </lineage>
</organism>
<dbReference type="AlphaFoldDB" id="H2AZT2"/>
<feature type="domain" description="Formyl transferase C-terminal" evidence="3">
    <location>
        <begin position="249"/>
        <end position="358"/>
    </location>
</feature>
<dbReference type="PANTHER" id="PTHR11138:SF5">
    <property type="entry name" value="METHIONYL-TRNA FORMYLTRANSFERASE, MITOCHONDRIAL"/>
    <property type="match status" value="1"/>
</dbReference>
<dbReference type="OrthoDB" id="10268103at2759"/>
<name>H2AZT2_KAZAF</name>
<dbReference type="InterPro" id="IPR002376">
    <property type="entry name" value="Formyl_transf_N"/>
</dbReference>
<dbReference type="Pfam" id="PF02911">
    <property type="entry name" value="Formyl_trans_C"/>
    <property type="match status" value="1"/>
</dbReference>
<feature type="domain" description="Formyl transferase N-terminal" evidence="2">
    <location>
        <begin position="27"/>
        <end position="184"/>
    </location>
</feature>
<proteinExistence type="predicted"/>
<dbReference type="InParanoid" id="H2AZT2"/>
<keyword evidence="5" id="KW-1185">Reference proteome</keyword>
<dbReference type="Gene3D" id="3.40.50.12230">
    <property type="match status" value="1"/>
</dbReference>
<dbReference type="GO" id="GO:0005739">
    <property type="term" value="C:mitochondrion"/>
    <property type="evidence" value="ECO:0007669"/>
    <property type="project" value="EnsemblFungi"/>
</dbReference>
<dbReference type="Proteomes" id="UP000005220">
    <property type="component" value="Chromosome 9"/>
</dbReference>
<dbReference type="HOGENOM" id="CLU_033347_0_1_1"/>
<dbReference type="NCBIfam" id="TIGR00460">
    <property type="entry name" value="fmt"/>
    <property type="match status" value="1"/>
</dbReference>
<evidence type="ECO:0000259" key="2">
    <source>
        <dbReference type="Pfam" id="PF00551"/>
    </source>
</evidence>
<reference evidence="4 5" key="1">
    <citation type="journal article" date="2011" name="Proc. Natl. Acad. Sci. U.S.A.">
        <title>Evolutionary erosion of yeast sex chromosomes by mating-type switching accidents.</title>
        <authorList>
            <person name="Gordon J.L."/>
            <person name="Armisen D."/>
            <person name="Proux-Wera E."/>
            <person name="Oheigeartaigh S.S."/>
            <person name="Byrne K.P."/>
            <person name="Wolfe K.H."/>
        </authorList>
    </citation>
    <scope>NUCLEOTIDE SEQUENCE [LARGE SCALE GENOMIC DNA]</scope>
    <source>
        <strain evidence="5">ATCC 22294 / BCRC 22015 / CBS 2517 / CECT 1963 / NBRC 1671 / NRRL Y-8276</strain>
    </source>
</reference>
<dbReference type="KEGG" id="kaf:KAFR_0I01010"/>
<dbReference type="eggNOG" id="KOG3082">
    <property type="taxonomic scope" value="Eukaryota"/>
</dbReference>
<dbReference type="InterPro" id="IPR036477">
    <property type="entry name" value="Formyl_transf_N_sf"/>
</dbReference>
<dbReference type="InterPro" id="IPR005794">
    <property type="entry name" value="Fmt"/>
</dbReference>
<dbReference type="InterPro" id="IPR005793">
    <property type="entry name" value="Formyl_trans_C"/>
</dbReference>
<dbReference type="PANTHER" id="PTHR11138">
    <property type="entry name" value="METHIONYL-TRNA FORMYLTRANSFERASE"/>
    <property type="match status" value="1"/>
</dbReference>
<dbReference type="GeneID" id="13883518"/>
<dbReference type="GO" id="GO:0004479">
    <property type="term" value="F:methionyl-tRNA formyltransferase activity"/>
    <property type="evidence" value="ECO:0007669"/>
    <property type="project" value="EnsemblFungi"/>
</dbReference>
<dbReference type="SUPFAM" id="SSF53328">
    <property type="entry name" value="Formyltransferase"/>
    <property type="match status" value="1"/>
</dbReference>
<evidence type="ECO:0000259" key="3">
    <source>
        <dbReference type="Pfam" id="PF02911"/>
    </source>
</evidence>
<accession>H2AZT2</accession>
<dbReference type="EMBL" id="HE650829">
    <property type="protein sequence ID" value="CCF59882.1"/>
    <property type="molecule type" value="Genomic_DNA"/>
</dbReference>
<sequence length="379" mass="43083">MLFRIRLTLQRRHFHCTSLRLNEALDVLFFGTDEFSSQSLISLNNLKRQCPSLIDSIRVITKPPKWCGRRSSVLKTPPIVNVSKTLNLPIPITCNSKQEITDKLSPLLNDKTMIITSSFGGLIPESTVNNVPYTLNVHPSLLPRYKGSSPIQYTLLNNDLVTGVTIQTLHPTMFDDGEIIAQTNEINVKDLLEPEPVQKNGPWKTLLLMKKLGMISGKLLNDVITNKTYANRGKFRDNGGEYVLSLAPKIKASDKRIDWGKHTAREICNARDVFGSLYTFKLAQPKRQKDAAFKRVLLHEVELTPNIQCNDEPGTFYYDEPNNRILLNCTGSPYMLAIDKIQFEGYAIETCDQFMKRLRKRCGNIYSQEQRFITGSDEL</sequence>
<dbReference type="RefSeq" id="XP_003959017.1">
    <property type="nucleotide sequence ID" value="XM_003958968.1"/>
</dbReference>
<evidence type="ECO:0000313" key="4">
    <source>
        <dbReference type="EMBL" id="CCF59882.1"/>
    </source>
</evidence>
<evidence type="ECO:0000256" key="1">
    <source>
        <dbReference type="ARBA" id="ARBA00014185"/>
    </source>
</evidence>
<dbReference type="Pfam" id="PF00551">
    <property type="entry name" value="Formyl_trans_N"/>
    <property type="match status" value="1"/>
</dbReference>
<dbReference type="FunCoup" id="H2AZT2">
    <property type="interactions" value="296"/>
</dbReference>
<protein>
    <recommendedName>
        <fullName evidence="1">Methionyl-tRNA formyltransferase, mitochondrial</fullName>
    </recommendedName>
</protein>
<gene>
    <name evidence="4" type="primary">KAFR0I01010</name>
    <name evidence="4" type="ORF">KAFR_0I01010</name>
</gene>
<evidence type="ECO:0000313" key="5">
    <source>
        <dbReference type="Proteomes" id="UP000005220"/>
    </source>
</evidence>
<dbReference type="STRING" id="1071382.H2AZT2"/>